<proteinExistence type="predicted"/>
<dbReference type="Gene3D" id="3.40.50.300">
    <property type="entry name" value="P-loop containing nucleotide triphosphate hydrolases"/>
    <property type="match status" value="1"/>
</dbReference>
<feature type="domain" description="NACHT" evidence="2">
    <location>
        <begin position="139"/>
        <end position="290"/>
    </location>
</feature>
<keyword evidence="1" id="KW-0677">Repeat</keyword>
<dbReference type="SUPFAM" id="SSF52540">
    <property type="entry name" value="P-loop containing nucleoside triphosphate hydrolases"/>
    <property type="match status" value="1"/>
</dbReference>
<dbReference type="EMBL" id="JAACJO010000004">
    <property type="protein sequence ID" value="KAF5359767.1"/>
    <property type="molecule type" value="Genomic_DNA"/>
</dbReference>
<dbReference type="AlphaFoldDB" id="A0A8H5LJS2"/>
<protein>
    <recommendedName>
        <fullName evidence="2">NACHT domain-containing protein</fullName>
    </recommendedName>
</protein>
<sequence length="744" mass="83763">MALWQEPTNPWHAICSARCPATESPSMGLMVNDRVDDAANELGQSPLVSDGETGAFRFAHDFVIHNQTIISQIISCGDIGFRIIGEKRMVGAEVDSSARKYAPRCHPDTRMSLQHSVTEWIAADRCYYLSWARRERVPRMLWVMGPAGVGKSALAQTIAEMMKAKRRLGATLFLSRSNGRDDSEQVIPTLAYQLAVKHPKYKPILNQRLADDPSLLEKTLRVQFKELITDPFSIIMAQDPSIRHEPLLVILDGLDECNSEEAQCEFIELITEHVRSTHEFPLLWMICSRPEWHFKYLLSSPDFPTTCRREHMTIDNPEARQDVALVLRNEFANIHRRFSEYLPRIWPSERALQVIIVRASGFFALATTITRFVGDMSVHDPQSQLQICLDCLNGLSEHVGPFERLDYLYREICSTIPLKDLPIVKRILGVRVLYSESISLSAQQLATFLGLKQSEFDFSLRKLHSVIKVPIGVEAQEYGIQFYHASFPDFLRRSERSSQYSVDENAVHLDVAIRALRWQMHSEQDGPEATWTNGTVNEDLLRQVAQFSLSVAWKACSQVPGTAAHRLMEMLNNFDFTRLEDGLNGFPEFILWLQSVTPHTQSLVHPRTHTCPLHHSIKKLTLLNSGNVPLNTPNITVSSSFHIGRGTGCCEFEIQPSVSSQGILGWPIVEDALTNPLSVSIDLDSSSAILEGADDLNPSDSTSRGVLIAAKGNRIRLHWGFQCPICGNCFTVPSRQNLNKISVP</sequence>
<evidence type="ECO:0000313" key="3">
    <source>
        <dbReference type="EMBL" id="KAF5359767.1"/>
    </source>
</evidence>
<dbReference type="OrthoDB" id="3038309at2759"/>
<keyword evidence="4" id="KW-1185">Reference proteome</keyword>
<gene>
    <name evidence="3" type="ORF">D9756_003581</name>
</gene>
<dbReference type="PANTHER" id="PTHR10039">
    <property type="entry name" value="AMELOGENIN"/>
    <property type="match status" value="1"/>
</dbReference>
<dbReference type="Pfam" id="PF24883">
    <property type="entry name" value="NPHP3_N"/>
    <property type="match status" value="1"/>
</dbReference>
<reference evidence="3 4" key="1">
    <citation type="journal article" date="2020" name="ISME J.">
        <title>Uncovering the hidden diversity of litter-decomposition mechanisms in mushroom-forming fungi.</title>
        <authorList>
            <person name="Floudas D."/>
            <person name="Bentzer J."/>
            <person name="Ahren D."/>
            <person name="Johansson T."/>
            <person name="Persson P."/>
            <person name="Tunlid A."/>
        </authorList>
    </citation>
    <scope>NUCLEOTIDE SEQUENCE [LARGE SCALE GENOMIC DNA]</scope>
    <source>
        <strain evidence="3 4">CBS 146.42</strain>
    </source>
</reference>
<comment type="caution">
    <text evidence="3">The sequence shown here is derived from an EMBL/GenBank/DDBJ whole genome shotgun (WGS) entry which is preliminary data.</text>
</comment>
<dbReference type="InterPro" id="IPR056884">
    <property type="entry name" value="NPHP3-like_N"/>
</dbReference>
<dbReference type="PROSITE" id="PS50837">
    <property type="entry name" value="NACHT"/>
    <property type="match status" value="1"/>
</dbReference>
<organism evidence="3 4">
    <name type="scientific">Leucocoprinus leucothites</name>
    <dbReference type="NCBI Taxonomy" id="201217"/>
    <lineage>
        <taxon>Eukaryota</taxon>
        <taxon>Fungi</taxon>
        <taxon>Dikarya</taxon>
        <taxon>Basidiomycota</taxon>
        <taxon>Agaricomycotina</taxon>
        <taxon>Agaricomycetes</taxon>
        <taxon>Agaricomycetidae</taxon>
        <taxon>Agaricales</taxon>
        <taxon>Agaricineae</taxon>
        <taxon>Agaricaceae</taxon>
        <taxon>Leucocoprinus</taxon>
    </lineage>
</organism>
<accession>A0A8H5LJS2</accession>
<dbReference type="PANTHER" id="PTHR10039:SF14">
    <property type="entry name" value="NACHT DOMAIN-CONTAINING PROTEIN"/>
    <property type="match status" value="1"/>
</dbReference>
<evidence type="ECO:0000259" key="2">
    <source>
        <dbReference type="PROSITE" id="PS50837"/>
    </source>
</evidence>
<dbReference type="Proteomes" id="UP000559027">
    <property type="component" value="Unassembled WGS sequence"/>
</dbReference>
<evidence type="ECO:0000256" key="1">
    <source>
        <dbReference type="ARBA" id="ARBA00022737"/>
    </source>
</evidence>
<name>A0A8H5LJS2_9AGAR</name>
<dbReference type="InterPro" id="IPR007111">
    <property type="entry name" value="NACHT_NTPase"/>
</dbReference>
<evidence type="ECO:0000313" key="4">
    <source>
        <dbReference type="Proteomes" id="UP000559027"/>
    </source>
</evidence>
<dbReference type="InterPro" id="IPR027417">
    <property type="entry name" value="P-loop_NTPase"/>
</dbReference>